<dbReference type="NCBIfam" id="TIGR00536">
    <property type="entry name" value="hemK_fam"/>
    <property type="match status" value="1"/>
</dbReference>
<feature type="binding site" evidence="5">
    <location>
        <position position="144"/>
    </location>
    <ligand>
        <name>S-adenosyl-L-methionine</name>
        <dbReference type="ChEBI" id="CHEBI:59789"/>
    </ligand>
</feature>
<reference evidence="9" key="1">
    <citation type="journal article" date="2004" name="Environ. Microbiol.">
        <title>The genome of Desulfotalea psychrophila, a sulfate-reducing bacterium from permanently cold Arctic sediments.</title>
        <authorList>
            <person name="Rabus R."/>
            <person name="Ruepp A."/>
            <person name="Frickey T."/>
            <person name="Rattei T."/>
            <person name="Fartmann B."/>
            <person name="Stark M."/>
            <person name="Bauer M."/>
            <person name="Zibat A."/>
            <person name="Lombardot T."/>
            <person name="Becker I."/>
            <person name="Amann J."/>
            <person name="Gellner K."/>
            <person name="Teeling H."/>
            <person name="Leuschner W.D."/>
            <person name="Gloeckner F.-O."/>
            <person name="Lupas A.N."/>
            <person name="Amann R."/>
            <person name="Klenk H.-P."/>
        </authorList>
    </citation>
    <scope>NUCLEOTIDE SEQUENCE [LARGE SCALE GENOMIC DNA]</scope>
    <source>
        <strain evidence="9">DSM 12343 / LSv54</strain>
    </source>
</reference>
<evidence type="ECO:0000259" key="6">
    <source>
        <dbReference type="Pfam" id="PF05175"/>
    </source>
</evidence>
<dbReference type="Gene3D" id="3.40.50.150">
    <property type="entry name" value="Vaccinia Virus protein VP39"/>
    <property type="match status" value="1"/>
</dbReference>
<dbReference type="InterPro" id="IPR002052">
    <property type="entry name" value="DNA_methylase_N6_adenine_CS"/>
</dbReference>
<dbReference type="InterPro" id="IPR050320">
    <property type="entry name" value="N5-glutamine_MTase"/>
</dbReference>
<feature type="binding site" evidence="5">
    <location>
        <begin position="187"/>
        <end position="190"/>
    </location>
    <ligand>
        <name>substrate</name>
    </ligand>
</feature>
<dbReference type="InterPro" id="IPR004556">
    <property type="entry name" value="HemK-like"/>
</dbReference>
<evidence type="ECO:0000256" key="4">
    <source>
        <dbReference type="ARBA" id="ARBA00048391"/>
    </source>
</evidence>
<comment type="similarity">
    <text evidence="5">Belongs to the protein N5-glutamine methyltransferase family. PrmC subfamily.</text>
</comment>
<dbReference type="Proteomes" id="UP000000602">
    <property type="component" value="Chromosome"/>
</dbReference>
<dbReference type="GO" id="GO:0102559">
    <property type="term" value="F:peptide chain release factor N(5)-glutamine methyltransferase activity"/>
    <property type="evidence" value="ECO:0007669"/>
    <property type="project" value="UniProtKB-EC"/>
</dbReference>
<dbReference type="Gene3D" id="1.10.8.10">
    <property type="entry name" value="DNA helicase RuvA subunit, C-terminal domain"/>
    <property type="match status" value="1"/>
</dbReference>
<accession>Q6AJM6</accession>
<dbReference type="PROSITE" id="PS00092">
    <property type="entry name" value="N6_MTASE"/>
    <property type="match status" value="1"/>
</dbReference>
<dbReference type="eggNOG" id="COG2890">
    <property type="taxonomic scope" value="Bacteria"/>
</dbReference>
<evidence type="ECO:0000259" key="7">
    <source>
        <dbReference type="Pfam" id="PF17827"/>
    </source>
</evidence>
<sequence>MHVAQLMQRAVLVLAEAGVESALVDVQLLLGHCLGKTRTELFLYPENPVSSGSEAAFNLLLARRVQREPLAYILGEQEFWSLDFKVNSHVLIPRPETEFMLEKVLASAGAWRESVTPVLDLCTGSGVIAVVLAKELGRPVVAVDISEEALQVARFNAHRHHVAINFIRSDLFANIEPLHQFGLIVSNPPYVSRGAIAHELEPEVASYEPHLALDGGAGDGLDFIRRMRDDLPKYLSLGGEVFIEFGADQGAAIADLFAEPGSDGSSFTDVHVLQDYARRDRVLYARLLSHN</sequence>
<dbReference type="HAMAP" id="MF_02126">
    <property type="entry name" value="RF_methyltr_PrmC"/>
    <property type="match status" value="1"/>
</dbReference>
<organism evidence="8 9">
    <name type="scientific">Desulfotalea psychrophila (strain LSv54 / DSM 12343)</name>
    <dbReference type="NCBI Taxonomy" id="177439"/>
    <lineage>
        <taxon>Bacteria</taxon>
        <taxon>Pseudomonadati</taxon>
        <taxon>Thermodesulfobacteriota</taxon>
        <taxon>Desulfobulbia</taxon>
        <taxon>Desulfobulbales</taxon>
        <taxon>Desulfocapsaceae</taxon>
        <taxon>Desulfotalea</taxon>
    </lineage>
</organism>
<feature type="domain" description="Release factor glutamine methyltransferase N-terminal" evidence="7">
    <location>
        <begin position="5"/>
        <end position="75"/>
    </location>
</feature>
<dbReference type="Pfam" id="PF17827">
    <property type="entry name" value="PrmC_N"/>
    <property type="match status" value="1"/>
</dbReference>
<keyword evidence="3 5" id="KW-0949">S-adenosyl-L-methionine</keyword>
<keyword evidence="9" id="KW-1185">Reference proteome</keyword>
<protein>
    <recommendedName>
        <fullName evidence="5">Release factor glutamine methyltransferase</fullName>
        <shortName evidence="5">RF MTase</shortName>
        <ecNumber evidence="5">2.1.1.297</ecNumber>
    </recommendedName>
    <alternativeName>
        <fullName evidence="5">N5-glutamine methyltransferase PrmC</fullName>
    </alternativeName>
    <alternativeName>
        <fullName evidence="5">Protein-(glutamine-N5) MTase PrmC</fullName>
    </alternativeName>
    <alternativeName>
        <fullName evidence="5">Protein-glutamine N-methyltransferase PrmC</fullName>
    </alternativeName>
</protein>
<proteinExistence type="inferred from homology"/>
<evidence type="ECO:0000256" key="3">
    <source>
        <dbReference type="ARBA" id="ARBA00022691"/>
    </source>
</evidence>
<evidence type="ECO:0000313" key="9">
    <source>
        <dbReference type="Proteomes" id="UP000000602"/>
    </source>
</evidence>
<dbReference type="EMBL" id="CR522870">
    <property type="protein sequence ID" value="CAG37454.1"/>
    <property type="molecule type" value="Genomic_DNA"/>
</dbReference>
<dbReference type="NCBIfam" id="TIGR03534">
    <property type="entry name" value="RF_mod_PrmC"/>
    <property type="match status" value="1"/>
</dbReference>
<dbReference type="AlphaFoldDB" id="Q6AJM6"/>
<dbReference type="OrthoDB" id="9800643at2"/>
<evidence type="ECO:0000256" key="2">
    <source>
        <dbReference type="ARBA" id="ARBA00022679"/>
    </source>
</evidence>
<comment type="caution">
    <text evidence="5">Lacks conserved residue(s) required for the propagation of feature annotation.</text>
</comment>
<evidence type="ECO:0000256" key="1">
    <source>
        <dbReference type="ARBA" id="ARBA00022603"/>
    </source>
</evidence>
<dbReference type="InterPro" id="IPR029063">
    <property type="entry name" value="SAM-dependent_MTases_sf"/>
</dbReference>
<comment type="function">
    <text evidence="5">Methylates the class 1 translation termination release factors RF1/PrfA and RF2/PrfB on the glutamine residue of the universally conserved GGQ motif.</text>
</comment>
<feature type="domain" description="Methyltransferase small" evidence="6">
    <location>
        <begin position="116"/>
        <end position="198"/>
    </location>
</feature>
<evidence type="ECO:0000313" key="8">
    <source>
        <dbReference type="EMBL" id="CAG37454.1"/>
    </source>
</evidence>
<comment type="catalytic activity">
    <reaction evidence="4 5">
        <text>L-glutaminyl-[peptide chain release factor] + S-adenosyl-L-methionine = N(5)-methyl-L-glutaminyl-[peptide chain release factor] + S-adenosyl-L-homocysteine + H(+)</text>
        <dbReference type="Rhea" id="RHEA:42896"/>
        <dbReference type="Rhea" id="RHEA-COMP:10271"/>
        <dbReference type="Rhea" id="RHEA-COMP:10272"/>
        <dbReference type="ChEBI" id="CHEBI:15378"/>
        <dbReference type="ChEBI" id="CHEBI:30011"/>
        <dbReference type="ChEBI" id="CHEBI:57856"/>
        <dbReference type="ChEBI" id="CHEBI:59789"/>
        <dbReference type="ChEBI" id="CHEBI:61891"/>
        <dbReference type="EC" id="2.1.1.297"/>
    </reaction>
</comment>
<gene>
    <name evidence="5" type="primary">prmC</name>
    <name evidence="8" type="ordered locus">DP2725</name>
</gene>
<keyword evidence="2 5" id="KW-0808">Transferase</keyword>
<dbReference type="GO" id="GO:0032259">
    <property type="term" value="P:methylation"/>
    <property type="evidence" value="ECO:0007669"/>
    <property type="project" value="UniProtKB-KW"/>
</dbReference>
<dbReference type="InterPro" id="IPR019874">
    <property type="entry name" value="RF_methyltr_PrmC"/>
</dbReference>
<dbReference type="STRING" id="177439.DP2725"/>
<keyword evidence="1 5" id="KW-0489">Methyltransferase</keyword>
<evidence type="ECO:0000256" key="5">
    <source>
        <dbReference type="HAMAP-Rule" id="MF_02126"/>
    </source>
</evidence>
<dbReference type="KEGG" id="dps:DP2725"/>
<name>Q6AJM6_DESPS</name>
<dbReference type="Pfam" id="PF05175">
    <property type="entry name" value="MTS"/>
    <property type="match status" value="1"/>
</dbReference>
<dbReference type="PANTHER" id="PTHR18895">
    <property type="entry name" value="HEMK METHYLTRANSFERASE"/>
    <property type="match status" value="1"/>
</dbReference>
<dbReference type="SUPFAM" id="SSF53335">
    <property type="entry name" value="S-adenosyl-L-methionine-dependent methyltransferases"/>
    <property type="match status" value="1"/>
</dbReference>
<dbReference type="GO" id="GO:0003676">
    <property type="term" value="F:nucleic acid binding"/>
    <property type="evidence" value="ECO:0007669"/>
    <property type="project" value="InterPro"/>
</dbReference>
<dbReference type="EC" id="2.1.1.297" evidence="5"/>
<dbReference type="CDD" id="cd02440">
    <property type="entry name" value="AdoMet_MTases"/>
    <property type="match status" value="1"/>
</dbReference>
<feature type="binding site" evidence="5">
    <location>
        <position position="187"/>
    </location>
    <ligand>
        <name>S-adenosyl-L-methionine</name>
        <dbReference type="ChEBI" id="CHEBI:59789"/>
    </ligand>
</feature>
<dbReference type="InterPro" id="IPR007848">
    <property type="entry name" value="Small_mtfrase_dom"/>
</dbReference>
<dbReference type="PANTHER" id="PTHR18895:SF74">
    <property type="entry name" value="MTRF1L RELEASE FACTOR GLUTAMINE METHYLTRANSFERASE"/>
    <property type="match status" value="1"/>
</dbReference>
<dbReference type="RefSeq" id="WP_011189966.1">
    <property type="nucleotide sequence ID" value="NC_006138.1"/>
</dbReference>
<dbReference type="InterPro" id="IPR040758">
    <property type="entry name" value="PrmC_N"/>
</dbReference>
<dbReference type="HOGENOM" id="CLU_018398_3_1_7"/>